<dbReference type="Proteomes" id="UP001314796">
    <property type="component" value="Unassembled WGS sequence"/>
</dbReference>
<sequence>MRRNVWLLLLLILIFTILMTRCVTQQYYDDRVGEAPLEIAPYPERIVELVNIYFANGGNEYLKREQRAIERTKESKEEVILRELIDGPKDQLLSKTIPPQTRLFSVSTVNGTSYVNLSKEFITNFIGGDRAEVTTVYSIVNTLTELEHIKQVQILVEGERIEHYQNNLSLKEPYPRNEGVINKPFPTPSETLETYFTHLENMEYRRAYDLIYRPLDYDLDYAIFYHYMRRNKIEIVDYTIKGYSIIRTKEGWLMVVDYEEKYKDGSVVEKKKAEFEFKNELGEWQMIFKEI</sequence>
<dbReference type="InterPro" id="IPR019606">
    <property type="entry name" value="GerMN"/>
</dbReference>
<evidence type="ECO:0000313" key="2">
    <source>
        <dbReference type="EMBL" id="MBM7613860.1"/>
    </source>
</evidence>
<organism evidence="2 3">
    <name type="scientific">Alkaliphilus hydrothermalis</name>
    <dbReference type="NCBI Taxonomy" id="1482730"/>
    <lineage>
        <taxon>Bacteria</taxon>
        <taxon>Bacillati</taxon>
        <taxon>Bacillota</taxon>
        <taxon>Clostridia</taxon>
        <taxon>Peptostreptococcales</taxon>
        <taxon>Natronincolaceae</taxon>
        <taxon>Alkaliphilus</taxon>
    </lineage>
</organism>
<dbReference type="SMART" id="SM00909">
    <property type="entry name" value="Germane"/>
    <property type="match status" value="1"/>
</dbReference>
<dbReference type="EMBL" id="JAFBEE010000002">
    <property type="protein sequence ID" value="MBM7613860.1"/>
    <property type="molecule type" value="Genomic_DNA"/>
</dbReference>
<dbReference type="Pfam" id="PF10646">
    <property type="entry name" value="Germane"/>
    <property type="match status" value="1"/>
</dbReference>
<protein>
    <recommendedName>
        <fullName evidence="1">GerMN domain-containing protein</fullName>
    </recommendedName>
</protein>
<accession>A0ABS2NLP2</accession>
<feature type="domain" description="GerMN" evidence="1">
    <location>
        <begin position="77"/>
        <end position="165"/>
    </location>
</feature>
<gene>
    <name evidence="2" type="ORF">JOC73_000369</name>
</gene>
<name>A0ABS2NLP2_9FIRM</name>
<reference evidence="2 3" key="1">
    <citation type="submission" date="2021-01" db="EMBL/GenBank/DDBJ databases">
        <title>Genomic Encyclopedia of Type Strains, Phase IV (KMG-IV): sequencing the most valuable type-strain genomes for metagenomic binning, comparative biology and taxonomic classification.</title>
        <authorList>
            <person name="Goeker M."/>
        </authorList>
    </citation>
    <scope>NUCLEOTIDE SEQUENCE [LARGE SCALE GENOMIC DNA]</scope>
    <source>
        <strain evidence="2 3">DSM 25890</strain>
    </source>
</reference>
<comment type="caution">
    <text evidence="2">The sequence shown here is derived from an EMBL/GenBank/DDBJ whole genome shotgun (WGS) entry which is preliminary data.</text>
</comment>
<evidence type="ECO:0000313" key="3">
    <source>
        <dbReference type="Proteomes" id="UP001314796"/>
    </source>
</evidence>
<keyword evidence="3" id="KW-1185">Reference proteome</keyword>
<evidence type="ECO:0000259" key="1">
    <source>
        <dbReference type="SMART" id="SM00909"/>
    </source>
</evidence>
<proteinExistence type="predicted"/>
<dbReference type="RefSeq" id="WP_204400149.1">
    <property type="nucleotide sequence ID" value="NZ_JAFBEE010000002.1"/>
</dbReference>